<evidence type="ECO:0000256" key="4">
    <source>
        <dbReference type="ARBA" id="ARBA00022490"/>
    </source>
</evidence>
<accession>A0A1W1BJZ0</accession>
<comment type="subunit">
    <text evidence="3">Homodimer.</text>
</comment>
<dbReference type="GO" id="GO:0019693">
    <property type="term" value="P:ribose phosphate metabolic process"/>
    <property type="evidence" value="ECO:0007669"/>
    <property type="project" value="TreeGrafter"/>
</dbReference>
<dbReference type="CDD" id="cd18887">
    <property type="entry name" value="NUDIX_UGPPase_Nudt14"/>
    <property type="match status" value="1"/>
</dbReference>
<dbReference type="PANTHER" id="PTHR11839">
    <property type="entry name" value="UDP/ADP-SUGAR PYROPHOSPHATASE"/>
    <property type="match status" value="1"/>
</dbReference>
<evidence type="ECO:0000259" key="7">
    <source>
        <dbReference type="PROSITE" id="PS51462"/>
    </source>
</evidence>
<dbReference type="SUPFAM" id="SSF55811">
    <property type="entry name" value="Nudix"/>
    <property type="match status" value="1"/>
</dbReference>
<dbReference type="InterPro" id="IPR015797">
    <property type="entry name" value="NUDIX_hydrolase-like_dom_sf"/>
</dbReference>
<dbReference type="GO" id="GO:0006753">
    <property type="term" value="P:nucleoside phosphate metabolic process"/>
    <property type="evidence" value="ECO:0007669"/>
    <property type="project" value="TreeGrafter"/>
</dbReference>
<dbReference type="PROSITE" id="PS51462">
    <property type="entry name" value="NUDIX"/>
    <property type="match status" value="1"/>
</dbReference>
<evidence type="ECO:0000256" key="5">
    <source>
        <dbReference type="ARBA" id="ARBA00022801"/>
    </source>
</evidence>
<gene>
    <name evidence="8" type="ORF">MNB_SV-14-1769</name>
</gene>
<keyword evidence="5 8" id="KW-0378">Hydrolase</keyword>
<reference evidence="8" key="1">
    <citation type="submission" date="2016-10" db="EMBL/GenBank/DDBJ databases">
        <authorList>
            <person name="de Groot N.N."/>
        </authorList>
    </citation>
    <scope>NUCLEOTIDE SEQUENCE</scope>
</reference>
<dbReference type="InterPro" id="IPR000086">
    <property type="entry name" value="NUDIX_hydrolase_dom"/>
</dbReference>
<comment type="cofactor">
    <cofactor evidence="1">
        <name>Mg(2+)</name>
        <dbReference type="ChEBI" id="CHEBI:18420"/>
    </cofactor>
</comment>
<feature type="domain" description="Nudix hydrolase" evidence="7">
    <location>
        <begin position="39"/>
        <end position="179"/>
    </location>
</feature>
<evidence type="ECO:0000256" key="2">
    <source>
        <dbReference type="ARBA" id="ARBA00004496"/>
    </source>
</evidence>
<dbReference type="EC" id="3.6.1.45" evidence="8"/>
<sequence length="189" mass="21436">MENIIEDFKLNPLEKANFVQTALATYTQNGIKKSWEVIKSHDSVAILIYHKERDAFILVKQFRPPVYRHNGIGMSTELCAGIIDKELSVEQIAIEEIDEECGFKVSLENLERITKVNSSVGTAGTSQTLFYTEVTESMRVGKGGGVDDEMIEVIELPTSEAKTFMFDESEVKTTGLMFAFLWWFDKYKS</sequence>
<comment type="subcellular location">
    <subcellularLocation>
        <location evidence="2">Cytoplasm</location>
    </subcellularLocation>
</comment>
<keyword evidence="6" id="KW-0460">Magnesium</keyword>
<dbReference type="InterPro" id="IPR004385">
    <property type="entry name" value="NDP_pyrophosphatase"/>
</dbReference>
<dbReference type="PANTHER" id="PTHR11839:SF15">
    <property type="entry name" value="URIDINE DIPHOSPHATE GLUCOSE PYROPHOSPHATASE NUDT14"/>
    <property type="match status" value="1"/>
</dbReference>
<evidence type="ECO:0000256" key="6">
    <source>
        <dbReference type="ARBA" id="ARBA00022842"/>
    </source>
</evidence>
<dbReference type="EMBL" id="FPHN01000027">
    <property type="protein sequence ID" value="SFV53828.1"/>
    <property type="molecule type" value="Genomic_DNA"/>
</dbReference>
<dbReference type="GO" id="GO:0005737">
    <property type="term" value="C:cytoplasm"/>
    <property type="evidence" value="ECO:0007669"/>
    <property type="project" value="UniProtKB-SubCell"/>
</dbReference>
<protein>
    <submittedName>
        <fullName evidence="8">Uridine diphosphate glucose pyrophosphatase</fullName>
        <ecNumber evidence="8">3.6.1.45</ecNumber>
    </submittedName>
</protein>
<dbReference type="AlphaFoldDB" id="A0A1W1BJZ0"/>
<dbReference type="GO" id="GO:0008768">
    <property type="term" value="F:UDP-sugar diphosphatase activity"/>
    <property type="evidence" value="ECO:0007669"/>
    <property type="project" value="UniProtKB-EC"/>
</dbReference>
<organism evidence="8">
    <name type="scientific">hydrothermal vent metagenome</name>
    <dbReference type="NCBI Taxonomy" id="652676"/>
    <lineage>
        <taxon>unclassified sequences</taxon>
        <taxon>metagenomes</taxon>
        <taxon>ecological metagenomes</taxon>
    </lineage>
</organism>
<name>A0A1W1BJZ0_9ZZZZ</name>
<evidence type="ECO:0000256" key="1">
    <source>
        <dbReference type="ARBA" id="ARBA00001946"/>
    </source>
</evidence>
<proteinExistence type="predicted"/>
<dbReference type="NCBIfam" id="TIGR00052">
    <property type="entry name" value="nudix-type nucleoside diphosphatase, YffH/AdpP family"/>
    <property type="match status" value="1"/>
</dbReference>
<keyword evidence="4" id="KW-0963">Cytoplasm</keyword>
<dbReference type="Gene3D" id="3.90.79.10">
    <property type="entry name" value="Nucleoside Triphosphate Pyrophosphohydrolase"/>
    <property type="match status" value="1"/>
</dbReference>
<dbReference type="GO" id="GO:0046872">
    <property type="term" value="F:metal ion binding"/>
    <property type="evidence" value="ECO:0007669"/>
    <property type="project" value="InterPro"/>
</dbReference>
<dbReference type="FunFam" id="3.90.79.10:FF:000035">
    <property type="entry name" value="Uridine diphosphate glucose pyrophosphatase"/>
    <property type="match status" value="1"/>
</dbReference>
<evidence type="ECO:0000256" key="3">
    <source>
        <dbReference type="ARBA" id="ARBA00011738"/>
    </source>
</evidence>
<evidence type="ECO:0000313" key="8">
    <source>
        <dbReference type="EMBL" id="SFV53828.1"/>
    </source>
</evidence>